<dbReference type="PANTHER" id="PTHR45947">
    <property type="entry name" value="SULFOQUINOVOSYL TRANSFERASE SQD2"/>
    <property type="match status" value="1"/>
</dbReference>
<feature type="domain" description="Glycosyltransferase subfamily 4-like N-terminal" evidence="2">
    <location>
        <begin position="17"/>
        <end position="178"/>
    </location>
</feature>
<accession>A0AAP4A844</accession>
<dbReference type="Pfam" id="PF00534">
    <property type="entry name" value="Glycos_transf_1"/>
    <property type="match status" value="1"/>
</dbReference>
<dbReference type="Proteomes" id="UP001222958">
    <property type="component" value="Unassembled WGS sequence"/>
</dbReference>
<dbReference type="EMBL" id="JARVUX010000005">
    <property type="protein sequence ID" value="MDH2336748.1"/>
    <property type="molecule type" value="Genomic_DNA"/>
</dbReference>
<keyword evidence="3" id="KW-0328">Glycosyltransferase</keyword>
<evidence type="ECO:0000313" key="4">
    <source>
        <dbReference type="Proteomes" id="UP001222958"/>
    </source>
</evidence>
<dbReference type="GO" id="GO:0016757">
    <property type="term" value="F:glycosyltransferase activity"/>
    <property type="evidence" value="ECO:0007669"/>
    <property type="project" value="UniProtKB-KW"/>
</dbReference>
<feature type="domain" description="Glycosyl transferase family 1" evidence="1">
    <location>
        <begin position="183"/>
        <end position="344"/>
    </location>
</feature>
<gene>
    <name evidence="3" type="ORF">QDQ28_11185</name>
</gene>
<dbReference type="PANTHER" id="PTHR45947:SF3">
    <property type="entry name" value="SULFOQUINOVOSYL TRANSFERASE SQD2"/>
    <property type="match status" value="1"/>
</dbReference>
<dbReference type="AlphaFoldDB" id="A0AAP4A844"/>
<dbReference type="InterPro" id="IPR050194">
    <property type="entry name" value="Glycosyltransferase_grp1"/>
</dbReference>
<sequence length="366" mass="42071">MIQNNRIMFISHVDSLGGAESVLLSVIKEISKENECFVISNNRGNGRFSKAIGNEYFIEKHTFGLLNASILKSVLEFPFTLLTLIKLIKFVKEYNIDIIYSNTGVNILGILLAKITGKKHIWHIHEQFGGIFNKRFNFLHKNLMKYNKNFNIYISDKIKNNWEENIGIFNSKVIRNPISIILEKNKQKIDYKKIKLGFAGSIVRNKNLILILKVLKKLKYTNDNFYLIIAGDGELKKDMEIFCKKNNLKRNVEFCGNIENMNNFYEKIDILILPSFTEGVPLVALEAAAKEKLIIMTKNSGINEILQDSIDYISIDPNEVNSLYSVLLNILKDNSICEQISNNAFGKINEYLKNNNFGEEIRKVLK</sequence>
<evidence type="ECO:0000313" key="3">
    <source>
        <dbReference type="EMBL" id="MDH2336748.1"/>
    </source>
</evidence>
<dbReference type="EC" id="2.4.-.-" evidence="3"/>
<protein>
    <submittedName>
        <fullName evidence="3">Glycosyltransferase</fullName>
        <ecNumber evidence="3">2.4.-.-</ecNumber>
    </submittedName>
</protein>
<comment type="caution">
    <text evidence="3">The sequence shown here is derived from an EMBL/GenBank/DDBJ whole genome shotgun (WGS) entry which is preliminary data.</text>
</comment>
<proteinExistence type="predicted"/>
<dbReference type="Gene3D" id="3.40.50.2000">
    <property type="entry name" value="Glycogen Phosphorylase B"/>
    <property type="match status" value="2"/>
</dbReference>
<keyword evidence="3" id="KW-0808">Transferase</keyword>
<name>A0AAP4A844_CLOPF</name>
<dbReference type="InterPro" id="IPR028098">
    <property type="entry name" value="Glyco_trans_4-like_N"/>
</dbReference>
<evidence type="ECO:0000259" key="2">
    <source>
        <dbReference type="Pfam" id="PF13439"/>
    </source>
</evidence>
<dbReference type="InterPro" id="IPR001296">
    <property type="entry name" value="Glyco_trans_1"/>
</dbReference>
<dbReference type="SUPFAM" id="SSF53756">
    <property type="entry name" value="UDP-Glycosyltransferase/glycogen phosphorylase"/>
    <property type="match status" value="1"/>
</dbReference>
<evidence type="ECO:0000259" key="1">
    <source>
        <dbReference type="Pfam" id="PF00534"/>
    </source>
</evidence>
<dbReference type="Pfam" id="PF13439">
    <property type="entry name" value="Glyco_transf_4"/>
    <property type="match status" value="1"/>
</dbReference>
<dbReference type="RefSeq" id="WP_242367058.1">
    <property type="nucleotide sequence ID" value="NZ_JALCVA010000002.1"/>
</dbReference>
<organism evidence="3 4">
    <name type="scientific">Clostridium perfringens</name>
    <dbReference type="NCBI Taxonomy" id="1502"/>
    <lineage>
        <taxon>Bacteria</taxon>
        <taxon>Bacillati</taxon>
        <taxon>Bacillota</taxon>
        <taxon>Clostridia</taxon>
        <taxon>Eubacteriales</taxon>
        <taxon>Clostridiaceae</taxon>
        <taxon>Clostridium</taxon>
    </lineage>
</organism>
<reference evidence="3" key="1">
    <citation type="submission" date="2023-04" db="EMBL/GenBank/DDBJ databases">
        <title>Epidemiological investigation of Clostridium perfringens isolated from cattle.</title>
        <authorList>
            <person name="Tian R."/>
        </authorList>
    </citation>
    <scope>NUCLEOTIDE SEQUENCE</scope>
    <source>
        <strain evidence="3">ZWCP172</strain>
    </source>
</reference>